<name>G0QP59_ICHMU</name>
<evidence type="ECO:0000313" key="2">
    <source>
        <dbReference type="Proteomes" id="UP000008983"/>
    </source>
</evidence>
<accession>G0QP59</accession>
<dbReference type="Proteomes" id="UP000008983">
    <property type="component" value="Unassembled WGS sequence"/>
</dbReference>
<reference evidence="1 2" key="1">
    <citation type="submission" date="2011-07" db="EMBL/GenBank/DDBJ databases">
        <authorList>
            <person name="Coyne R."/>
            <person name="Brami D."/>
            <person name="Johnson J."/>
            <person name="Hostetler J."/>
            <person name="Hannick L."/>
            <person name="Clark T."/>
            <person name="Cassidy-Hanley D."/>
            <person name="Inman J."/>
        </authorList>
    </citation>
    <scope>NUCLEOTIDE SEQUENCE [LARGE SCALE GENOMIC DNA]</scope>
    <source>
        <strain evidence="1 2">G5</strain>
    </source>
</reference>
<protein>
    <submittedName>
        <fullName evidence="1">Uncharacterized protein</fullName>
    </submittedName>
</protein>
<organism evidence="1 2">
    <name type="scientific">Ichthyophthirius multifiliis</name>
    <name type="common">White spot disease agent</name>
    <name type="synonym">Ich</name>
    <dbReference type="NCBI Taxonomy" id="5932"/>
    <lineage>
        <taxon>Eukaryota</taxon>
        <taxon>Sar</taxon>
        <taxon>Alveolata</taxon>
        <taxon>Ciliophora</taxon>
        <taxon>Intramacronucleata</taxon>
        <taxon>Oligohymenophorea</taxon>
        <taxon>Hymenostomatida</taxon>
        <taxon>Ophryoglenina</taxon>
        <taxon>Ichthyophthirius</taxon>
    </lineage>
</organism>
<proteinExistence type="predicted"/>
<dbReference type="InParanoid" id="G0QP59"/>
<sequence>MIDFIKKDSSESFQKYNMYMQLRKKELQIQNNDQLIKYLPDNNLNSDYYWRARVDIRMFLELKW</sequence>
<dbReference type="GeneID" id="14909163"/>
<dbReference type="EMBL" id="GL983527">
    <property type="protein sequence ID" value="EGR32989.1"/>
    <property type="molecule type" value="Genomic_DNA"/>
</dbReference>
<dbReference type="AlphaFoldDB" id="G0QP59"/>
<dbReference type="RefSeq" id="XP_004036975.1">
    <property type="nucleotide sequence ID" value="XM_004036927.1"/>
</dbReference>
<keyword evidence="2" id="KW-1185">Reference proteome</keyword>
<gene>
    <name evidence="1" type="ORF">IMG5_064440</name>
</gene>
<evidence type="ECO:0000313" key="1">
    <source>
        <dbReference type="EMBL" id="EGR32989.1"/>
    </source>
</evidence>